<evidence type="ECO:0000313" key="1">
    <source>
        <dbReference type="EMBL" id="GAH88518.1"/>
    </source>
</evidence>
<sequence length="215" mass="23703">GPAGDAITARAVGLSYFIEDKFNAEAVYSIVYPSMGGPYGGAVPWQSLKLHAEMAGLGKRSMMGSVILNPKYGFMDFSSVITNLDLGPDGPLKEKVCPDESCIKMYEKEGKTPCMKACPFGCIAGEIGNGEIKEARYDRYKCFSISMRDRAHGIFIRRAIKKALEGRDAEMKQILYGEEFANAQLMLAYGIQRYYGNCWECIRSCPIVQKGAKKG</sequence>
<accession>X1L2Z1</accession>
<protein>
    <submittedName>
        <fullName evidence="1">Uncharacterized protein</fullName>
    </submittedName>
</protein>
<organism evidence="1">
    <name type="scientific">marine sediment metagenome</name>
    <dbReference type="NCBI Taxonomy" id="412755"/>
    <lineage>
        <taxon>unclassified sequences</taxon>
        <taxon>metagenomes</taxon>
        <taxon>ecological metagenomes</taxon>
    </lineage>
</organism>
<gene>
    <name evidence="1" type="ORF">S03H2_56572</name>
</gene>
<comment type="caution">
    <text evidence="1">The sequence shown here is derived from an EMBL/GenBank/DDBJ whole genome shotgun (WGS) entry which is preliminary data.</text>
</comment>
<proteinExistence type="predicted"/>
<dbReference type="AlphaFoldDB" id="X1L2Z1"/>
<feature type="non-terminal residue" evidence="1">
    <location>
        <position position="1"/>
    </location>
</feature>
<reference evidence="1" key="1">
    <citation type="journal article" date="2014" name="Front. Microbiol.">
        <title>High frequency of phylogenetically diverse reductive dehalogenase-homologous genes in deep subseafloor sedimentary metagenomes.</title>
        <authorList>
            <person name="Kawai M."/>
            <person name="Futagami T."/>
            <person name="Toyoda A."/>
            <person name="Takaki Y."/>
            <person name="Nishi S."/>
            <person name="Hori S."/>
            <person name="Arai W."/>
            <person name="Tsubouchi T."/>
            <person name="Morono Y."/>
            <person name="Uchiyama I."/>
            <person name="Ito T."/>
            <person name="Fujiyama A."/>
            <person name="Inagaki F."/>
            <person name="Takami H."/>
        </authorList>
    </citation>
    <scope>NUCLEOTIDE SEQUENCE</scope>
    <source>
        <strain evidence="1">Expedition CK06-06</strain>
    </source>
</reference>
<name>X1L2Z1_9ZZZZ</name>
<dbReference type="EMBL" id="BARU01036201">
    <property type="protein sequence ID" value="GAH88518.1"/>
    <property type="molecule type" value="Genomic_DNA"/>
</dbReference>